<accession>A0A2W5HA10</accession>
<organism evidence="1 2">
    <name type="scientific">Micavibrio aeruginosavorus</name>
    <dbReference type="NCBI Taxonomy" id="349221"/>
    <lineage>
        <taxon>Bacteria</taxon>
        <taxon>Pseudomonadati</taxon>
        <taxon>Bdellovibrionota</taxon>
        <taxon>Bdellovibrionia</taxon>
        <taxon>Bdellovibrionales</taxon>
        <taxon>Pseudobdellovibrionaceae</taxon>
        <taxon>Micavibrio</taxon>
    </lineage>
</organism>
<evidence type="ECO:0000313" key="2">
    <source>
        <dbReference type="Proteomes" id="UP000249739"/>
    </source>
</evidence>
<dbReference type="InterPro" id="IPR007497">
    <property type="entry name" value="SIMPL/DUF541"/>
</dbReference>
<evidence type="ECO:0008006" key="3">
    <source>
        <dbReference type="Google" id="ProtNLM"/>
    </source>
</evidence>
<reference evidence="1 2" key="1">
    <citation type="submission" date="2017-08" db="EMBL/GenBank/DDBJ databases">
        <title>Infants hospitalized years apart are colonized by the same room-sourced microbial strains.</title>
        <authorList>
            <person name="Brooks B."/>
            <person name="Olm M.R."/>
            <person name="Firek B.A."/>
            <person name="Baker R."/>
            <person name="Thomas B.C."/>
            <person name="Morowitz M.J."/>
            <person name="Banfield J.F."/>
        </authorList>
    </citation>
    <scope>NUCLEOTIDE SEQUENCE [LARGE SCALE GENOMIC DNA]</scope>
    <source>
        <strain evidence="1">S2_006_000_R2_64</strain>
    </source>
</reference>
<dbReference type="Proteomes" id="UP000249739">
    <property type="component" value="Unassembled WGS sequence"/>
</dbReference>
<name>A0A2W5HA10_9BACT</name>
<dbReference type="EMBL" id="QFOT01000101">
    <property type="protein sequence ID" value="PZP54916.1"/>
    <property type="molecule type" value="Genomic_DNA"/>
</dbReference>
<dbReference type="Gene3D" id="3.30.110.170">
    <property type="entry name" value="Protein of unknown function (DUF541), domain 1"/>
    <property type="match status" value="1"/>
</dbReference>
<dbReference type="Pfam" id="PF04402">
    <property type="entry name" value="SIMPL"/>
    <property type="match status" value="1"/>
</dbReference>
<comment type="caution">
    <text evidence="1">The sequence shown here is derived from an EMBL/GenBank/DDBJ whole genome shotgun (WGS) entry which is preliminary data.</text>
</comment>
<proteinExistence type="predicted"/>
<sequence length="208" mass="22696">SATEQVDLKQDLLQASLRIEVDGKDPKKVQDEINKAMQKALAATKEVKEVKTSTGQYNLYSYDPNPQPKTNIRNYQWKGSQTIDLQSKDQAKLLELTGKIQEMGFAMNGLNYTLSPEQSEAYRDNLMTAALKKIQNKADLAAKALGKGSYDIVEVNVDGAGPIQPMPVMYKTARMEMASDAAGMAAPVAQAGEQTVSLSVTARVVLKP</sequence>
<protein>
    <recommendedName>
        <fullName evidence="3">SIMPL domain-containing protein</fullName>
    </recommendedName>
</protein>
<dbReference type="PANTHER" id="PTHR34387">
    <property type="entry name" value="SLR1258 PROTEIN"/>
    <property type="match status" value="1"/>
</dbReference>
<gene>
    <name evidence="1" type="ORF">DI586_08510</name>
</gene>
<dbReference type="PANTHER" id="PTHR34387:SF1">
    <property type="entry name" value="PERIPLASMIC IMMUNOGENIC PROTEIN"/>
    <property type="match status" value="1"/>
</dbReference>
<evidence type="ECO:0000313" key="1">
    <source>
        <dbReference type="EMBL" id="PZP54916.1"/>
    </source>
</evidence>
<dbReference type="Gene3D" id="3.30.70.2970">
    <property type="entry name" value="Protein of unknown function (DUF541), domain 2"/>
    <property type="match status" value="1"/>
</dbReference>
<feature type="non-terminal residue" evidence="1">
    <location>
        <position position="1"/>
    </location>
</feature>
<dbReference type="AlphaFoldDB" id="A0A2W5HA10"/>
<dbReference type="GO" id="GO:0006974">
    <property type="term" value="P:DNA damage response"/>
    <property type="evidence" value="ECO:0007669"/>
    <property type="project" value="TreeGrafter"/>
</dbReference>
<dbReference type="InterPro" id="IPR052022">
    <property type="entry name" value="26kDa_periplasmic_antigen"/>
</dbReference>